<evidence type="ECO:0000313" key="2">
    <source>
        <dbReference type="Proteomes" id="UP000192411"/>
    </source>
</evidence>
<evidence type="ECO:0000313" key="1">
    <source>
        <dbReference type="EMBL" id="ORB64593.1"/>
    </source>
</evidence>
<accession>A0A1X0JNU9</accession>
<dbReference type="STRING" id="75922.BST47_14855"/>
<reference evidence="1 2" key="1">
    <citation type="submission" date="2017-02" db="EMBL/GenBank/DDBJ databases">
        <title>The new phylogeny of genus Mycobacterium.</title>
        <authorList>
            <person name="Tortoli E."/>
            <person name="Trovato A."/>
            <person name="Cirillo D.M."/>
        </authorList>
    </citation>
    <scope>NUCLEOTIDE SEQUENCE [LARGE SCALE GENOMIC DNA]</scope>
    <source>
        <strain evidence="1 2">DSM 44338</strain>
    </source>
</reference>
<dbReference type="EMBL" id="MVIM01000007">
    <property type="protein sequence ID" value="ORB64593.1"/>
    <property type="molecule type" value="Genomic_DNA"/>
</dbReference>
<gene>
    <name evidence="1" type="ORF">BST47_14855</name>
</gene>
<dbReference type="Proteomes" id="UP000192411">
    <property type="component" value="Unassembled WGS sequence"/>
</dbReference>
<sequence>MQRRYRVTQRLNGGLTVEVPADAIATTVSGWLAELGADSPLAGDLQKAVNAGDWPTARAIGEYLAVDVSMSP</sequence>
<keyword evidence="2" id="KW-1185">Reference proteome</keyword>
<name>A0A1X0JNU9_9MYCO</name>
<organism evidence="1 2">
    <name type="scientific">Mycolicibacterium tusciae</name>
    <dbReference type="NCBI Taxonomy" id="75922"/>
    <lineage>
        <taxon>Bacteria</taxon>
        <taxon>Bacillati</taxon>
        <taxon>Actinomycetota</taxon>
        <taxon>Actinomycetes</taxon>
        <taxon>Mycobacteriales</taxon>
        <taxon>Mycobacteriaceae</taxon>
        <taxon>Mycolicibacterium</taxon>
    </lineage>
</organism>
<dbReference type="AlphaFoldDB" id="A0A1X0JNU9"/>
<proteinExistence type="predicted"/>
<protein>
    <submittedName>
        <fullName evidence="1">Uncharacterized protein</fullName>
    </submittedName>
</protein>
<comment type="caution">
    <text evidence="1">The sequence shown here is derived from an EMBL/GenBank/DDBJ whole genome shotgun (WGS) entry which is preliminary data.</text>
</comment>
<dbReference type="OrthoDB" id="4736258at2"/>